<organism evidence="5 6">
    <name type="scientific">Caldilinea aerophila (strain DSM 14535 / JCM 11387 / NBRC 104270 / STL-6-O1)</name>
    <dbReference type="NCBI Taxonomy" id="926550"/>
    <lineage>
        <taxon>Bacteria</taxon>
        <taxon>Bacillati</taxon>
        <taxon>Chloroflexota</taxon>
        <taxon>Caldilineae</taxon>
        <taxon>Caldilineales</taxon>
        <taxon>Caldilineaceae</taxon>
        <taxon>Caldilinea</taxon>
    </lineage>
</organism>
<name>I0I4Z3_CALAS</name>
<dbReference type="GO" id="GO:0046872">
    <property type="term" value="F:metal ion binding"/>
    <property type="evidence" value="ECO:0007669"/>
    <property type="project" value="UniProtKB-KW"/>
</dbReference>
<accession>I0I4Z3</accession>
<feature type="domain" description="Sulfocyanin-like C-terminal" evidence="4">
    <location>
        <begin position="61"/>
        <end position="139"/>
    </location>
</feature>
<dbReference type="PANTHER" id="PTHR38439">
    <property type="entry name" value="AURACYANIN-B"/>
    <property type="match status" value="1"/>
</dbReference>
<feature type="compositionally biased region" description="Pro residues" evidence="3">
    <location>
        <begin position="14"/>
        <end position="24"/>
    </location>
</feature>
<evidence type="ECO:0000256" key="1">
    <source>
        <dbReference type="ARBA" id="ARBA00022723"/>
    </source>
</evidence>
<evidence type="ECO:0000256" key="2">
    <source>
        <dbReference type="ARBA" id="ARBA00023008"/>
    </source>
</evidence>
<protein>
    <submittedName>
        <fullName evidence="5">Putative blue copper protein</fullName>
    </submittedName>
</protein>
<keyword evidence="1" id="KW-0479">Metal-binding</keyword>
<dbReference type="eggNOG" id="COG3794">
    <property type="taxonomic scope" value="Bacteria"/>
</dbReference>
<evidence type="ECO:0000256" key="3">
    <source>
        <dbReference type="SAM" id="MobiDB-lite"/>
    </source>
</evidence>
<dbReference type="PANTHER" id="PTHR38439:SF3">
    <property type="entry name" value="COPPER-RESISTANT CUPROPROTEIN COPI"/>
    <property type="match status" value="1"/>
</dbReference>
<dbReference type="STRING" id="926550.CLDAP_22910"/>
<dbReference type="EMBL" id="AP012337">
    <property type="protein sequence ID" value="BAM00331.1"/>
    <property type="molecule type" value="Genomic_DNA"/>
</dbReference>
<dbReference type="InterPro" id="IPR050845">
    <property type="entry name" value="Cu-binding_ET"/>
</dbReference>
<proteinExistence type="predicted"/>
<evidence type="ECO:0000259" key="4">
    <source>
        <dbReference type="Pfam" id="PF06525"/>
    </source>
</evidence>
<dbReference type="SUPFAM" id="SSF49503">
    <property type="entry name" value="Cupredoxins"/>
    <property type="match status" value="1"/>
</dbReference>
<dbReference type="AlphaFoldDB" id="I0I4Z3"/>
<sequence length="149" mass="15762">MLLLAACGGSATPTPTPAPTPTPTTAPSAQQVIAATLDVIMHDIYFGNDSNNIANPPVWRVPAGAQVTVNLDNQGALEHNWAVVKQGVELPIPFMPDQNKDLLFWEAGALQGGQKDSESFTAPSEPGEYIVICTVAGHYPAMQGRLIVE</sequence>
<evidence type="ECO:0000313" key="6">
    <source>
        <dbReference type="Proteomes" id="UP000007880"/>
    </source>
</evidence>
<dbReference type="Pfam" id="PF06525">
    <property type="entry name" value="SoxE"/>
    <property type="match status" value="1"/>
</dbReference>
<dbReference type="Gene3D" id="2.60.40.420">
    <property type="entry name" value="Cupredoxins - blue copper proteins"/>
    <property type="match status" value="1"/>
</dbReference>
<keyword evidence="6" id="KW-1185">Reference proteome</keyword>
<dbReference type="PATRIC" id="fig|926550.5.peg.2519"/>
<reference evidence="5 6" key="1">
    <citation type="submission" date="2012-02" db="EMBL/GenBank/DDBJ databases">
        <title>Complete genome sequence of Caldilinea aerophila DSM 14535 (= NBRC 102666).</title>
        <authorList>
            <person name="Oguchi A."/>
            <person name="Hosoyama A."/>
            <person name="Sekine M."/>
            <person name="Fukai R."/>
            <person name="Kato Y."/>
            <person name="Nakamura S."/>
            <person name="Hanada S."/>
            <person name="Yamazaki S."/>
            <person name="Fujita N."/>
        </authorList>
    </citation>
    <scope>NUCLEOTIDE SEQUENCE [LARGE SCALE GENOMIC DNA]</scope>
    <source>
        <strain evidence="6">DSM 14535 / JCM 11387 / NBRC 104270 / STL-6-O1</strain>
    </source>
</reference>
<dbReference type="KEGG" id="cap:CLDAP_22910"/>
<keyword evidence="2" id="KW-0186">Copper</keyword>
<evidence type="ECO:0000313" key="5">
    <source>
        <dbReference type="EMBL" id="BAM00331.1"/>
    </source>
</evidence>
<dbReference type="Proteomes" id="UP000007880">
    <property type="component" value="Chromosome"/>
</dbReference>
<feature type="region of interest" description="Disordered" evidence="3">
    <location>
        <begin position="7"/>
        <end position="26"/>
    </location>
</feature>
<dbReference type="InterPro" id="IPR049544">
    <property type="entry name" value="SoxE-like_C"/>
</dbReference>
<gene>
    <name evidence="5" type="ordered locus">CLDAP_22910</name>
</gene>
<dbReference type="InterPro" id="IPR008972">
    <property type="entry name" value="Cupredoxin"/>
</dbReference>
<dbReference type="HOGENOM" id="CLU_102862_0_0_0"/>